<accession>A0ABW5CFR9</accession>
<evidence type="ECO:0000256" key="6">
    <source>
        <dbReference type="ARBA" id="ARBA00023163"/>
    </source>
</evidence>
<dbReference type="PROSITE" id="PS00045">
    <property type="entry name" value="HISTONE_LIKE"/>
    <property type="match status" value="1"/>
</dbReference>
<dbReference type="InterPro" id="IPR020816">
    <property type="entry name" value="Histone-like_DNA-bd_CS"/>
</dbReference>
<keyword evidence="12" id="KW-1185">Reference proteome</keyword>
<dbReference type="PANTHER" id="PTHR33175">
    <property type="entry name" value="DNA-BINDING PROTEIN HU"/>
    <property type="match status" value="1"/>
</dbReference>
<dbReference type="PRINTS" id="PR01727">
    <property type="entry name" value="DNABINDINGHU"/>
</dbReference>
<comment type="subunit">
    <text evidence="8 10">Heterodimer of an alpha and a beta chain.</text>
</comment>
<dbReference type="RefSeq" id="WP_209736037.1">
    <property type="nucleotide sequence ID" value="NZ_CP072611.1"/>
</dbReference>
<dbReference type="InterPro" id="IPR000119">
    <property type="entry name" value="Hist_DNA-bd"/>
</dbReference>
<dbReference type="EMBL" id="JBHUIJ010000002">
    <property type="protein sequence ID" value="MFD2236025.1"/>
    <property type="molecule type" value="Genomic_DNA"/>
</dbReference>
<dbReference type="NCBIfam" id="NF001401">
    <property type="entry name" value="PRK00285.1"/>
    <property type="match status" value="1"/>
</dbReference>
<evidence type="ECO:0000256" key="7">
    <source>
        <dbReference type="ARBA" id="ARBA00023172"/>
    </source>
</evidence>
<protein>
    <recommendedName>
        <fullName evidence="2 8">Integration host factor subunit alpha</fullName>
        <shortName evidence="8">IHF-alpha</shortName>
    </recommendedName>
</protein>
<keyword evidence="5 8" id="KW-0238">DNA-binding</keyword>
<dbReference type="Proteomes" id="UP001597371">
    <property type="component" value="Unassembled WGS sequence"/>
</dbReference>
<reference evidence="12" key="1">
    <citation type="journal article" date="2019" name="Int. J. Syst. Evol. Microbiol.">
        <title>The Global Catalogue of Microorganisms (GCM) 10K type strain sequencing project: providing services to taxonomists for standard genome sequencing and annotation.</title>
        <authorList>
            <consortium name="The Broad Institute Genomics Platform"/>
            <consortium name="The Broad Institute Genome Sequencing Center for Infectious Disease"/>
            <person name="Wu L."/>
            <person name="Ma J."/>
        </authorList>
    </citation>
    <scope>NUCLEOTIDE SEQUENCE [LARGE SCALE GENOMIC DNA]</scope>
    <source>
        <strain evidence="12">ZS-35-S2</strain>
    </source>
</reference>
<evidence type="ECO:0000313" key="12">
    <source>
        <dbReference type="Proteomes" id="UP001597371"/>
    </source>
</evidence>
<organism evidence="11 12">
    <name type="scientific">Aureimonas populi</name>
    <dbReference type="NCBI Taxonomy" id="1701758"/>
    <lineage>
        <taxon>Bacteria</taxon>
        <taxon>Pseudomonadati</taxon>
        <taxon>Pseudomonadota</taxon>
        <taxon>Alphaproteobacteria</taxon>
        <taxon>Hyphomicrobiales</taxon>
        <taxon>Aurantimonadaceae</taxon>
        <taxon>Aureimonas</taxon>
    </lineage>
</organism>
<proteinExistence type="inferred from homology"/>
<keyword evidence="3 8" id="KW-0810">Translation regulation</keyword>
<comment type="similarity">
    <text evidence="1 8 9">Belongs to the bacterial histone-like protein family.</text>
</comment>
<dbReference type="InterPro" id="IPR010992">
    <property type="entry name" value="IHF-like_DNA-bd_dom_sf"/>
</dbReference>
<gene>
    <name evidence="8" type="primary">ihfA</name>
    <name evidence="8" type="synonym">himA</name>
    <name evidence="11" type="ORF">ACFSKQ_00925</name>
</gene>
<evidence type="ECO:0000256" key="1">
    <source>
        <dbReference type="ARBA" id="ARBA00010529"/>
    </source>
</evidence>
<dbReference type="CDD" id="cd13835">
    <property type="entry name" value="IHF_A"/>
    <property type="match status" value="1"/>
</dbReference>
<dbReference type="HAMAP" id="MF_00380">
    <property type="entry name" value="IHF_alpha"/>
    <property type="match status" value="1"/>
</dbReference>
<evidence type="ECO:0000313" key="11">
    <source>
        <dbReference type="EMBL" id="MFD2236025.1"/>
    </source>
</evidence>
<keyword evidence="4 8" id="KW-0805">Transcription regulation</keyword>
<dbReference type="SUPFAM" id="SSF47729">
    <property type="entry name" value="IHF-like DNA-binding proteins"/>
    <property type="match status" value="1"/>
</dbReference>
<keyword evidence="6 8" id="KW-0804">Transcription</keyword>
<evidence type="ECO:0000256" key="10">
    <source>
        <dbReference type="RuleBase" id="RU004485"/>
    </source>
</evidence>
<dbReference type="Gene3D" id="4.10.520.10">
    <property type="entry name" value="IHF-like DNA-binding proteins"/>
    <property type="match status" value="1"/>
</dbReference>
<evidence type="ECO:0000256" key="9">
    <source>
        <dbReference type="RuleBase" id="RU003939"/>
    </source>
</evidence>
<keyword evidence="7 8" id="KW-0233">DNA recombination</keyword>
<sequence length="116" mass="12804">MGERTITRADLAEAVFRKIGLSRTESAYLVETVLEEVCGTIARGESVKISSFGSFLVREKNERIGRNPKTGEEVPISPRRVAVFKPSNVMKARILQAHAKRGERGEAPHDLLNAAE</sequence>
<dbReference type="InterPro" id="IPR005684">
    <property type="entry name" value="IHF_alpha"/>
</dbReference>
<evidence type="ECO:0000256" key="2">
    <source>
        <dbReference type="ARBA" id="ARBA00018329"/>
    </source>
</evidence>
<dbReference type="NCBIfam" id="TIGR00987">
    <property type="entry name" value="himA"/>
    <property type="match status" value="1"/>
</dbReference>
<evidence type="ECO:0000256" key="4">
    <source>
        <dbReference type="ARBA" id="ARBA00023015"/>
    </source>
</evidence>
<evidence type="ECO:0000256" key="5">
    <source>
        <dbReference type="ARBA" id="ARBA00023125"/>
    </source>
</evidence>
<dbReference type="Pfam" id="PF00216">
    <property type="entry name" value="Bac_DNA_binding"/>
    <property type="match status" value="1"/>
</dbReference>
<comment type="caution">
    <text evidence="11">The sequence shown here is derived from an EMBL/GenBank/DDBJ whole genome shotgun (WGS) entry which is preliminary data.</text>
</comment>
<evidence type="ECO:0000256" key="3">
    <source>
        <dbReference type="ARBA" id="ARBA00022845"/>
    </source>
</evidence>
<dbReference type="PANTHER" id="PTHR33175:SF2">
    <property type="entry name" value="INTEGRATION HOST FACTOR SUBUNIT ALPHA"/>
    <property type="match status" value="1"/>
</dbReference>
<evidence type="ECO:0000256" key="8">
    <source>
        <dbReference type="HAMAP-Rule" id="MF_00380"/>
    </source>
</evidence>
<name>A0ABW5CFR9_9HYPH</name>
<comment type="function">
    <text evidence="8 10">This protein is one of the two subunits of integration host factor, a specific DNA-binding protein that functions in genetic recombination as well as in transcriptional and translational control.</text>
</comment>
<dbReference type="SMART" id="SM00411">
    <property type="entry name" value="BHL"/>
    <property type="match status" value="1"/>
</dbReference>